<name>A0A2N0AUI3_9LEPT</name>
<dbReference type="Proteomes" id="UP000297352">
    <property type="component" value="Unassembled WGS sequence"/>
</dbReference>
<dbReference type="Pfam" id="PF02089">
    <property type="entry name" value="Palm_thioest"/>
    <property type="match status" value="1"/>
</dbReference>
<evidence type="ECO:0000313" key="2">
    <source>
        <dbReference type="EMBL" id="MCW7514861.1"/>
    </source>
</evidence>
<dbReference type="RefSeq" id="WP_100718399.1">
    <property type="nucleotide sequence ID" value="NZ_JAIZBN010000001.1"/>
</dbReference>
<dbReference type="Gene3D" id="3.40.50.1820">
    <property type="entry name" value="alpha/beta hydrolase"/>
    <property type="match status" value="1"/>
</dbReference>
<accession>A0A2N0AUI3</accession>
<organism evidence="2 5">
    <name type="scientific">Leptospira levettii</name>
    <dbReference type="NCBI Taxonomy" id="2023178"/>
    <lineage>
        <taxon>Bacteria</taxon>
        <taxon>Pseudomonadati</taxon>
        <taxon>Spirochaetota</taxon>
        <taxon>Spirochaetia</taxon>
        <taxon>Leptospirales</taxon>
        <taxon>Leptospiraceae</taxon>
        <taxon>Leptospira</taxon>
    </lineage>
</organism>
<dbReference type="SUPFAM" id="SSF53474">
    <property type="entry name" value="alpha/beta-Hydrolases"/>
    <property type="match status" value="1"/>
</dbReference>
<keyword evidence="4" id="KW-1185">Reference proteome</keyword>
<keyword evidence="1" id="KW-0732">Signal</keyword>
<dbReference type="Proteomes" id="UP001209694">
    <property type="component" value="Unassembled WGS sequence"/>
</dbReference>
<dbReference type="InterPro" id="IPR029058">
    <property type="entry name" value="AB_hydrolase_fold"/>
</dbReference>
<evidence type="ECO:0000256" key="1">
    <source>
        <dbReference type="SAM" id="SignalP"/>
    </source>
</evidence>
<evidence type="ECO:0000313" key="3">
    <source>
        <dbReference type="EMBL" id="TGL68812.1"/>
    </source>
</evidence>
<feature type="chain" id="PRO_5044383879" evidence="1">
    <location>
        <begin position="24"/>
        <end position="370"/>
    </location>
</feature>
<comment type="caution">
    <text evidence="2">The sequence shown here is derived from an EMBL/GenBank/DDBJ whole genome shotgun (WGS) entry which is preliminary data.</text>
</comment>
<protein>
    <submittedName>
        <fullName evidence="2">Acetyltransferase</fullName>
    </submittedName>
</protein>
<gene>
    <name evidence="3" type="ORF">EHQ60_13145</name>
    <name evidence="2" type="ORF">ND810_06810</name>
</gene>
<proteinExistence type="predicted"/>
<feature type="signal peptide" evidence="1">
    <location>
        <begin position="1"/>
        <end position="23"/>
    </location>
</feature>
<dbReference type="GeneID" id="93339866"/>
<dbReference type="EMBL" id="RQGI01000049">
    <property type="protein sequence ID" value="TGL68812.1"/>
    <property type="molecule type" value="Genomic_DNA"/>
</dbReference>
<reference evidence="3" key="1">
    <citation type="submission" date="2018-10" db="EMBL/GenBank/DDBJ databases">
        <authorList>
            <person name="Vincent A.T."/>
            <person name="Schiettekatte O."/>
            <person name="Bourhy P."/>
            <person name="Veyrier F.J."/>
            <person name="Picardeau M."/>
        </authorList>
    </citation>
    <scope>NUCLEOTIDE SEQUENCE</scope>
    <source>
        <strain evidence="3">201702449</strain>
    </source>
</reference>
<sequence length="370" mass="39218">MNSKKKNLVCLLALLLFTTGVHAGARKTVYPVVFAHGLSGFDNLLGYYYFGNDYGTFVGDPCDEFLETACNGSISSSQKALAASVTPFQSSEVRGTQLADRIQNYMTSTGATKVNIIGHSQGGIDARKAAAVLRARYGRQVVHALISVSSPHRGSPTAKYILDLGPGVTSVVNALAKLFGNAIYGSGNDGIAAAKQLVYNDYSSTDGITTGMKAFNTNYNVNSSNAAYWGSIITAQDSLNTNPALYLLKEGFYNIDGDGYCVDDCDNDGAAGKGDGTRGNNDDDGLVGINSQQMGDRLQYNECALCFDSITVNTSLGYVSNLNAPTSAQMTSKSSVVSQDHLDVVGVPPDTFDEEEFYASILEFIVSKGG</sequence>
<dbReference type="EMBL" id="JAMQQD010000002">
    <property type="protein sequence ID" value="MCW7514861.1"/>
    <property type="molecule type" value="Genomic_DNA"/>
</dbReference>
<reference evidence="3" key="2">
    <citation type="journal article" date="2019" name="PLoS Negl. Trop. Dis.">
        <title>Revisiting the worldwide diversity of Leptospira species in the environment.</title>
        <authorList>
            <person name="Vincent A.T."/>
            <person name="Schiettekatte O."/>
            <person name="Bourhy P."/>
            <person name="Veyrier F.J."/>
            <person name="Picardeau M."/>
        </authorList>
    </citation>
    <scope>NUCLEOTIDE SEQUENCE</scope>
    <source>
        <strain evidence="3">201702449</strain>
    </source>
</reference>
<evidence type="ECO:0000313" key="4">
    <source>
        <dbReference type="Proteomes" id="UP000297352"/>
    </source>
</evidence>
<dbReference type="AlphaFoldDB" id="A0A2N0AUI3"/>
<reference evidence="2" key="3">
    <citation type="submission" date="2022-06" db="EMBL/GenBank/DDBJ databases">
        <title>Leptospira isolates from biofilms formed at urban environments.</title>
        <authorList>
            <person name="Ribeiro P.S."/>
            <person name="Sousa T."/>
            <person name="Carvalho N."/>
            <person name="Aburjaile F."/>
            <person name="Neves F."/>
            <person name="Oliveira D."/>
            <person name="Blanco L."/>
            <person name="Lima J."/>
            <person name="Costa F."/>
            <person name="Brenig B."/>
            <person name="Soares S."/>
            <person name="Ramos R."/>
            <person name="Goes-Neto A."/>
            <person name="Matiuzzi M."/>
            <person name="Azevedo V."/>
            <person name="Ristow P."/>
        </authorList>
    </citation>
    <scope>NUCLEOTIDE SEQUENCE</scope>
    <source>
        <strain evidence="2">VSF7</strain>
    </source>
</reference>
<evidence type="ECO:0000313" key="5">
    <source>
        <dbReference type="Proteomes" id="UP001209694"/>
    </source>
</evidence>